<evidence type="ECO:0000256" key="4">
    <source>
        <dbReference type="SAM" id="MobiDB-lite"/>
    </source>
</evidence>
<dbReference type="InterPro" id="IPR050166">
    <property type="entry name" value="ABC_transporter_ATP-bind"/>
</dbReference>
<evidence type="ECO:0000313" key="7">
    <source>
        <dbReference type="Proteomes" id="UP001500683"/>
    </source>
</evidence>
<reference evidence="7" key="1">
    <citation type="journal article" date="2019" name="Int. J. Syst. Evol. Microbiol.">
        <title>The Global Catalogue of Microorganisms (GCM) 10K type strain sequencing project: providing services to taxonomists for standard genome sequencing and annotation.</title>
        <authorList>
            <consortium name="The Broad Institute Genomics Platform"/>
            <consortium name="The Broad Institute Genome Sequencing Center for Infectious Disease"/>
            <person name="Wu L."/>
            <person name="Ma J."/>
        </authorList>
    </citation>
    <scope>NUCLEOTIDE SEQUENCE [LARGE SCALE GENOMIC DNA]</scope>
    <source>
        <strain evidence="7">JCM 16702</strain>
    </source>
</reference>
<dbReference type="SMART" id="SM00382">
    <property type="entry name" value="AAA"/>
    <property type="match status" value="1"/>
</dbReference>
<comment type="caution">
    <text evidence="6">The sequence shown here is derived from an EMBL/GenBank/DDBJ whole genome shotgun (WGS) entry which is preliminary data.</text>
</comment>
<evidence type="ECO:0000256" key="2">
    <source>
        <dbReference type="ARBA" id="ARBA00022741"/>
    </source>
</evidence>
<keyword evidence="2" id="KW-0547">Nucleotide-binding</keyword>
<organism evidence="6 7">
    <name type="scientific">Actinomadura miaoliensis</name>
    <dbReference type="NCBI Taxonomy" id="430685"/>
    <lineage>
        <taxon>Bacteria</taxon>
        <taxon>Bacillati</taxon>
        <taxon>Actinomycetota</taxon>
        <taxon>Actinomycetes</taxon>
        <taxon>Streptosporangiales</taxon>
        <taxon>Thermomonosporaceae</taxon>
        <taxon>Actinomadura</taxon>
    </lineage>
</organism>
<feature type="region of interest" description="Disordered" evidence="4">
    <location>
        <begin position="267"/>
        <end position="289"/>
    </location>
</feature>
<dbReference type="EMBL" id="BAAAZG010000020">
    <property type="protein sequence ID" value="GAA4075274.1"/>
    <property type="molecule type" value="Genomic_DNA"/>
</dbReference>
<dbReference type="PROSITE" id="PS00211">
    <property type="entry name" value="ABC_TRANSPORTER_1"/>
    <property type="match status" value="1"/>
</dbReference>
<keyword evidence="7" id="KW-1185">Reference proteome</keyword>
<dbReference type="GO" id="GO:0005524">
    <property type="term" value="F:ATP binding"/>
    <property type="evidence" value="ECO:0007669"/>
    <property type="project" value="UniProtKB-KW"/>
</dbReference>
<name>A0ABP7VW34_9ACTN</name>
<dbReference type="PANTHER" id="PTHR42788">
    <property type="entry name" value="TAURINE IMPORT ATP-BINDING PROTEIN-RELATED"/>
    <property type="match status" value="1"/>
</dbReference>
<proteinExistence type="predicted"/>
<dbReference type="CDD" id="cd03293">
    <property type="entry name" value="ABC_NrtD_SsuB_transporters"/>
    <property type="match status" value="1"/>
</dbReference>
<dbReference type="SUPFAM" id="SSF52540">
    <property type="entry name" value="P-loop containing nucleoside triphosphate hydrolases"/>
    <property type="match status" value="1"/>
</dbReference>
<dbReference type="Proteomes" id="UP001500683">
    <property type="component" value="Unassembled WGS sequence"/>
</dbReference>
<protein>
    <submittedName>
        <fullName evidence="6">ABC transporter ATP-binding protein</fullName>
    </submittedName>
</protein>
<feature type="domain" description="ABC transporter" evidence="5">
    <location>
        <begin position="20"/>
        <end position="252"/>
    </location>
</feature>
<dbReference type="InterPro" id="IPR003439">
    <property type="entry name" value="ABC_transporter-like_ATP-bd"/>
</dbReference>
<dbReference type="PROSITE" id="PS50893">
    <property type="entry name" value="ABC_TRANSPORTER_2"/>
    <property type="match status" value="1"/>
</dbReference>
<dbReference type="RefSeq" id="WP_344948289.1">
    <property type="nucleotide sequence ID" value="NZ_BAAAZG010000020.1"/>
</dbReference>
<evidence type="ECO:0000259" key="5">
    <source>
        <dbReference type="PROSITE" id="PS50893"/>
    </source>
</evidence>
<keyword evidence="1" id="KW-0813">Transport</keyword>
<dbReference type="Pfam" id="PF00005">
    <property type="entry name" value="ABC_tran"/>
    <property type="match status" value="1"/>
</dbReference>
<evidence type="ECO:0000313" key="6">
    <source>
        <dbReference type="EMBL" id="GAA4075274.1"/>
    </source>
</evidence>
<dbReference type="InterPro" id="IPR027417">
    <property type="entry name" value="P-loop_NTPase"/>
</dbReference>
<dbReference type="InterPro" id="IPR017871">
    <property type="entry name" value="ABC_transporter-like_CS"/>
</dbReference>
<dbReference type="PANTHER" id="PTHR42788:SF13">
    <property type="entry name" value="ALIPHATIC SULFONATES IMPORT ATP-BINDING PROTEIN SSUB"/>
    <property type="match status" value="1"/>
</dbReference>
<evidence type="ECO:0000256" key="3">
    <source>
        <dbReference type="ARBA" id="ARBA00022840"/>
    </source>
</evidence>
<gene>
    <name evidence="6" type="ORF">GCM10022214_35560</name>
</gene>
<dbReference type="Gene3D" id="3.40.50.300">
    <property type="entry name" value="P-loop containing nucleotide triphosphate hydrolases"/>
    <property type="match status" value="1"/>
</dbReference>
<keyword evidence="3 6" id="KW-0067">ATP-binding</keyword>
<dbReference type="InterPro" id="IPR003593">
    <property type="entry name" value="AAA+_ATPase"/>
</dbReference>
<sequence>MTTKASPSRTGADRDTDVIVDVQNVCKSFRDDRGREVHALRDVSFQVRRSEIVALTGQSGCGKTTLLRIIMGLERPTSGGVSVNGVRVRGCGPDRGIVFQNAELLPWRTALGNVEFGLEARGMPKEKRREVARQAIELVGLGHAAHRRPHELSGGMRQRVGIARALAIDPAVLLMDEPFSALDAQTRENMQAELLDIHARTGKTIVFVSHDLDESVLLADRVVTLVPDPGRVHGVLDTSVGAGTPLDERRGSPELAARRHELWRLIHGREVERPQKGPEPHESYKEERA</sequence>
<evidence type="ECO:0000256" key="1">
    <source>
        <dbReference type="ARBA" id="ARBA00022448"/>
    </source>
</evidence>
<accession>A0ABP7VW34</accession>